<evidence type="ECO:0000313" key="1">
    <source>
        <dbReference type="EMBL" id="GEN73039.1"/>
    </source>
</evidence>
<accession>A0A511YCZ1</accession>
<name>A0A511YCZ1_9FLAO</name>
<dbReference type="OrthoDB" id="1417543at2"/>
<reference evidence="1 2" key="1">
    <citation type="submission" date="2019-07" db="EMBL/GenBank/DDBJ databases">
        <title>Whole genome shotgun sequence of Chryseobacterium lathyri NBRC 105250.</title>
        <authorList>
            <person name="Hosoyama A."/>
            <person name="Uohara A."/>
            <person name="Ohji S."/>
            <person name="Ichikawa N."/>
        </authorList>
    </citation>
    <scope>NUCLEOTIDE SEQUENCE [LARGE SCALE GENOMIC DNA]</scope>
    <source>
        <strain evidence="1 2">NBRC 105250</strain>
    </source>
</reference>
<sequence>METTQKPDAKYFNFPVQLMQNILKGNQKAKKDFLTSLLYYSIYRHSVLIEDLNEYEETDEERFKRSAGWFEVTIGSPKYALSEGMALSDKYRNAKVFVGLNTHIFWDFYKNDKTDYQWECLFAFLAIKSIIGKKQYVKTNNQLLYTRMAGKEKVKEYQALKGFSFTRYHLDKIKTELQINWGLHYYSRYTKGFYAGFDIDLESLIYEAEKRKDSMKIALLKEEKKTTVNTVLERIKTQHHFDSLKRKSAP</sequence>
<organism evidence="1 2">
    <name type="scientific">Chryseobacterium lathyri</name>
    <dbReference type="NCBI Taxonomy" id="395933"/>
    <lineage>
        <taxon>Bacteria</taxon>
        <taxon>Pseudomonadati</taxon>
        <taxon>Bacteroidota</taxon>
        <taxon>Flavobacteriia</taxon>
        <taxon>Flavobacteriales</taxon>
        <taxon>Weeksellaceae</taxon>
        <taxon>Chryseobacterium group</taxon>
        <taxon>Chryseobacterium</taxon>
    </lineage>
</organism>
<dbReference type="AlphaFoldDB" id="A0A511YCZ1"/>
<dbReference type="RefSeq" id="WP_111955099.1">
    <property type="nucleotide sequence ID" value="NZ_BJYI01000011.1"/>
</dbReference>
<dbReference type="Proteomes" id="UP000321150">
    <property type="component" value="Unassembled WGS sequence"/>
</dbReference>
<comment type="caution">
    <text evidence="1">The sequence shown here is derived from an EMBL/GenBank/DDBJ whole genome shotgun (WGS) entry which is preliminary data.</text>
</comment>
<gene>
    <name evidence="1" type="ORF">CLA01_31110</name>
</gene>
<protein>
    <submittedName>
        <fullName evidence="1">Uncharacterized protein</fullName>
    </submittedName>
</protein>
<dbReference type="EMBL" id="BJYI01000011">
    <property type="protein sequence ID" value="GEN73039.1"/>
    <property type="molecule type" value="Genomic_DNA"/>
</dbReference>
<evidence type="ECO:0000313" key="2">
    <source>
        <dbReference type="Proteomes" id="UP000321150"/>
    </source>
</evidence>
<proteinExistence type="predicted"/>